<feature type="transmembrane region" description="Helical" evidence="2">
    <location>
        <begin position="155"/>
        <end position="175"/>
    </location>
</feature>
<dbReference type="Proteomes" id="UP000471120">
    <property type="component" value="Unassembled WGS sequence"/>
</dbReference>
<organism evidence="3 4">
    <name type="scientific">Rhodococcus rhodnii</name>
    <dbReference type="NCBI Taxonomy" id="38312"/>
    <lineage>
        <taxon>Bacteria</taxon>
        <taxon>Bacillati</taxon>
        <taxon>Actinomycetota</taxon>
        <taxon>Actinomycetes</taxon>
        <taxon>Mycobacteriales</taxon>
        <taxon>Nocardiaceae</taxon>
        <taxon>Rhodococcus</taxon>
    </lineage>
</organism>
<comment type="caution">
    <text evidence="3">The sequence shown here is derived from an EMBL/GenBank/DDBJ whole genome shotgun (WGS) entry which is preliminary data.</text>
</comment>
<sequence length="190" mass="19967">MTGDPAVPPNGPATASGSEDRHPSARDRSRALMRKGGLILGAVVLAVILYFILAAFLPRWWAGVIGRSVDGSFGRGIGTGLALGLVCTLAPLVLIGFAVLYHGRLRNLPTLILAVLGVALAVPNLLTLTVVLGGGNGAHAGQRIFDVEAPGFRAASLWGAIIAVVVAIALALFVWRYRRRGSELRRTRDT</sequence>
<keyword evidence="2" id="KW-0472">Membrane</keyword>
<feature type="compositionally biased region" description="Pro residues" evidence="1">
    <location>
        <begin position="1"/>
        <end position="11"/>
    </location>
</feature>
<evidence type="ECO:0000256" key="2">
    <source>
        <dbReference type="SAM" id="Phobius"/>
    </source>
</evidence>
<gene>
    <name evidence="3" type="ORF">DW322_18505</name>
</gene>
<accession>A0A6P2CIW6</accession>
<evidence type="ECO:0000313" key="4">
    <source>
        <dbReference type="Proteomes" id="UP000471120"/>
    </source>
</evidence>
<feature type="transmembrane region" description="Helical" evidence="2">
    <location>
        <begin position="36"/>
        <end position="57"/>
    </location>
</feature>
<feature type="region of interest" description="Disordered" evidence="1">
    <location>
        <begin position="1"/>
        <end position="26"/>
    </location>
</feature>
<reference evidence="3 4" key="1">
    <citation type="submission" date="2018-07" db="EMBL/GenBank/DDBJ databases">
        <title>Genome sequence of Rhodococcus rhodnii ATCC 35071 from Rhodnius prolixus.</title>
        <authorList>
            <person name="Patel V."/>
            <person name="Vogel K.J."/>
        </authorList>
    </citation>
    <scope>NUCLEOTIDE SEQUENCE [LARGE SCALE GENOMIC DNA]</scope>
    <source>
        <strain evidence="3 4">ATCC 35071</strain>
    </source>
</reference>
<feature type="transmembrane region" description="Helical" evidence="2">
    <location>
        <begin position="111"/>
        <end position="135"/>
    </location>
</feature>
<dbReference type="EMBL" id="QRCM01000001">
    <property type="protein sequence ID" value="TXG91810.1"/>
    <property type="molecule type" value="Genomic_DNA"/>
</dbReference>
<keyword evidence="2" id="KW-1133">Transmembrane helix</keyword>
<evidence type="ECO:0000313" key="3">
    <source>
        <dbReference type="EMBL" id="TXG91810.1"/>
    </source>
</evidence>
<keyword evidence="2" id="KW-0812">Transmembrane</keyword>
<feature type="transmembrane region" description="Helical" evidence="2">
    <location>
        <begin position="77"/>
        <end position="99"/>
    </location>
</feature>
<evidence type="ECO:0000256" key="1">
    <source>
        <dbReference type="SAM" id="MobiDB-lite"/>
    </source>
</evidence>
<protein>
    <recommendedName>
        <fullName evidence="5">Permease</fullName>
    </recommendedName>
</protein>
<dbReference type="AlphaFoldDB" id="A0A6P2CIW6"/>
<name>A0A6P2CIW6_9NOCA</name>
<proteinExistence type="predicted"/>
<evidence type="ECO:0008006" key="5">
    <source>
        <dbReference type="Google" id="ProtNLM"/>
    </source>
</evidence>